<feature type="domain" description="ZAD" evidence="2">
    <location>
        <begin position="9"/>
        <end position="73"/>
    </location>
</feature>
<evidence type="ECO:0000313" key="4">
    <source>
        <dbReference type="Proteomes" id="UP000005408"/>
    </source>
</evidence>
<feature type="compositionally biased region" description="Basic and acidic residues" evidence="1">
    <location>
        <begin position="151"/>
        <end position="163"/>
    </location>
</feature>
<dbReference type="Pfam" id="PF07776">
    <property type="entry name" value="zf-AD"/>
    <property type="match status" value="1"/>
</dbReference>
<protein>
    <recommendedName>
        <fullName evidence="2">ZAD domain-containing protein</fullName>
    </recommendedName>
</protein>
<dbReference type="GO" id="GO:0008270">
    <property type="term" value="F:zinc ion binding"/>
    <property type="evidence" value="ECO:0007669"/>
    <property type="project" value="InterPro"/>
</dbReference>
<dbReference type="Proteomes" id="UP000005408">
    <property type="component" value="Unassembled WGS sequence"/>
</dbReference>
<accession>A0A8W8MTE7</accession>
<dbReference type="GO" id="GO:0005634">
    <property type="term" value="C:nucleus"/>
    <property type="evidence" value="ECO:0007669"/>
    <property type="project" value="InterPro"/>
</dbReference>
<dbReference type="SUPFAM" id="SSF57716">
    <property type="entry name" value="Glucocorticoid receptor-like (DNA-binding domain)"/>
    <property type="match status" value="1"/>
</dbReference>
<keyword evidence="4" id="KW-1185">Reference proteome</keyword>
<evidence type="ECO:0000313" key="3">
    <source>
        <dbReference type="EnsemblMetazoa" id="G34486.1:cds"/>
    </source>
</evidence>
<feature type="compositionally biased region" description="Polar residues" evidence="1">
    <location>
        <begin position="132"/>
        <end position="149"/>
    </location>
</feature>
<sequence>MAAPIDNPCCRICHGVLPKKQRTIFGKTFGVYNQLLDIIDRVPHPDDDLDNYVCGKCWNKLNKLSKLKHDIKTKLEPFKADRLELIRTLRQKYQGESFLHQPRMWTPKSKKHNLIHSPTPRKVKQLFVPSNQSDLTGSNTISNSQASCSKKTPEHEEKKEKKSQNSVVFPQYQGEIQYFHTVSPISSAILLDGYIKHILSTVFHFSVAGRKT</sequence>
<evidence type="ECO:0000259" key="2">
    <source>
        <dbReference type="Pfam" id="PF07776"/>
    </source>
</evidence>
<dbReference type="AlphaFoldDB" id="A0A8W8MTE7"/>
<evidence type="ECO:0000256" key="1">
    <source>
        <dbReference type="SAM" id="MobiDB-lite"/>
    </source>
</evidence>
<feature type="region of interest" description="Disordered" evidence="1">
    <location>
        <begin position="132"/>
        <end position="166"/>
    </location>
</feature>
<organism evidence="3 4">
    <name type="scientific">Magallana gigas</name>
    <name type="common">Pacific oyster</name>
    <name type="synonym">Crassostrea gigas</name>
    <dbReference type="NCBI Taxonomy" id="29159"/>
    <lineage>
        <taxon>Eukaryota</taxon>
        <taxon>Metazoa</taxon>
        <taxon>Spiralia</taxon>
        <taxon>Lophotrochozoa</taxon>
        <taxon>Mollusca</taxon>
        <taxon>Bivalvia</taxon>
        <taxon>Autobranchia</taxon>
        <taxon>Pteriomorphia</taxon>
        <taxon>Ostreida</taxon>
        <taxon>Ostreoidea</taxon>
        <taxon>Ostreidae</taxon>
        <taxon>Magallana</taxon>
    </lineage>
</organism>
<reference evidence="3" key="1">
    <citation type="submission" date="2022-08" db="UniProtKB">
        <authorList>
            <consortium name="EnsemblMetazoa"/>
        </authorList>
    </citation>
    <scope>IDENTIFICATION</scope>
    <source>
        <strain evidence="3">05x7-T-G4-1.051#20</strain>
    </source>
</reference>
<dbReference type="EnsemblMetazoa" id="G34486.1">
    <property type="protein sequence ID" value="G34486.1:cds"/>
    <property type="gene ID" value="G34486"/>
</dbReference>
<dbReference type="InterPro" id="IPR012934">
    <property type="entry name" value="Znf_AD"/>
</dbReference>
<name>A0A8W8MTE7_MAGGI</name>
<proteinExistence type="predicted"/>